<organism evidence="1 2">
    <name type="scientific">Halolamina salina</name>
    <dbReference type="NCBI Taxonomy" id="1220023"/>
    <lineage>
        <taxon>Archaea</taxon>
        <taxon>Methanobacteriati</taxon>
        <taxon>Methanobacteriota</taxon>
        <taxon>Stenosarchaea group</taxon>
        <taxon>Halobacteria</taxon>
        <taxon>Halobacteriales</taxon>
        <taxon>Haloferacaceae</taxon>
    </lineage>
</organism>
<dbReference type="RefSeq" id="WP_379818183.1">
    <property type="nucleotide sequence ID" value="NZ_JBHUDH010000039.1"/>
</dbReference>
<reference evidence="1 2" key="1">
    <citation type="journal article" date="2019" name="Int. J. Syst. Evol. Microbiol.">
        <title>The Global Catalogue of Microorganisms (GCM) 10K type strain sequencing project: providing services to taxonomists for standard genome sequencing and annotation.</title>
        <authorList>
            <consortium name="The Broad Institute Genomics Platform"/>
            <consortium name="The Broad Institute Genome Sequencing Center for Infectious Disease"/>
            <person name="Wu L."/>
            <person name="Ma J."/>
        </authorList>
    </citation>
    <scope>NUCLEOTIDE SEQUENCE [LARGE SCALE GENOMIC DNA]</scope>
    <source>
        <strain evidence="1 2">CGMCC 1.12285</strain>
    </source>
</reference>
<name>A0ABD6B424_9EURY</name>
<comment type="caution">
    <text evidence="1">The sequence shown here is derived from an EMBL/GenBank/DDBJ whole genome shotgun (WGS) entry which is preliminary data.</text>
</comment>
<dbReference type="AlphaFoldDB" id="A0ABD6B424"/>
<dbReference type="InterPro" id="IPR055950">
    <property type="entry name" value="DUF7528"/>
</dbReference>
<dbReference type="EMBL" id="JBHUDH010000039">
    <property type="protein sequence ID" value="MFD1525644.1"/>
    <property type="molecule type" value="Genomic_DNA"/>
</dbReference>
<evidence type="ECO:0000313" key="2">
    <source>
        <dbReference type="Proteomes" id="UP001597111"/>
    </source>
</evidence>
<dbReference type="Pfam" id="PF24372">
    <property type="entry name" value="DUF7528"/>
    <property type="match status" value="1"/>
</dbReference>
<evidence type="ECO:0000313" key="1">
    <source>
        <dbReference type="EMBL" id="MFD1525644.1"/>
    </source>
</evidence>
<sequence length="64" mass="7260">MFDSFGELCELFESLPPEFGAEAVGDAGITGSRRHLIVRHFAEHPRFDCRLTGERPLRAEKVEE</sequence>
<keyword evidence="2" id="KW-1185">Reference proteome</keyword>
<accession>A0ABD6B424</accession>
<protein>
    <submittedName>
        <fullName evidence="1">Uncharacterized protein</fullName>
    </submittedName>
</protein>
<gene>
    <name evidence="1" type="ORF">ACFR9S_04900</name>
</gene>
<proteinExistence type="predicted"/>
<dbReference type="Proteomes" id="UP001597111">
    <property type="component" value="Unassembled WGS sequence"/>
</dbReference>